<feature type="compositionally biased region" description="Basic and acidic residues" evidence="1">
    <location>
        <begin position="379"/>
        <end position="388"/>
    </location>
</feature>
<feature type="region of interest" description="Disordered" evidence="1">
    <location>
        <begin position="290"/>
        <end position="322"/>
    </location>
</feature>
<gene>
    <name evidence="2" type="ORF">HAKA00212_LOCUS25783</name>
</gene>
<evidence type="ECO:0000256" key="1">
    <source>
        <dbReference type="SAM" id="MobiDB-lite"/>
    </source>
</evidence>
<organism evidence="2">
    <name type="scientific">Heterosigma akashiwo</name>
    <name type="common">Chromophytic alga</name>
    <name type="synonym">Heterosigma carterae</name>
    <dbReference type="NCBI Taxonomy" id="2829"/>
    <lineage>
        <taxon>Eukaryota</taxon>
        <taxon>Sar</taxon>
        <taxon>Stramenopiles</taxon>
        <taxon>Ochrophyta</taxon>
        <taxon>Raphidophyceae</taxon>
        <taxon>Chattonellales</taxon>
        <taxon>Chattonellaceae</taxon>
        <taxon>Heterosigma</taxon>
    </lineage>
</organism>
<evidence type="ECO:0000313" key="2">
    <source>
        <dbReference type="EMBL" id="CAE0652399.1"/>
    </source>
</evidence>
<feature type="region of interest" description="Disordered" evidence="1">
    <location>
        <begin position="1"/>
        <end position="48"/>
    </location>
</feature>
<feature type="compositionally biased region" description="Polar residues" evidence="1">
    <location>
        <begin position="229"/>
        <end position="239"/>
    </location>
</feature>
<feature type="region of interest" description="Disordered" evidence="1">
    <location>
        <begin position="229"/>
        <end position="274"/>
    </location>
</feature>
<sequence>MRRTVSHDDGDVNSQEGKHITRRPRSVLSVSDISGPSTGARQTTWGGALEEVEGDLERARRMERAPLEGVVWRDQSPQKNLARPSAKPTSRNFFEWKTRQHRSRSQNLNQSEKGGRIDIQLVQDGSLNGAMRAASYDSPKSYQHRVDHSDFVNSGIDDNDDFDNKRAASYDGPETYFQLHRPKMWPTPLHEENEHNSSAYWHGGGGRGGRPMKAQQPSTLNGYGETFLSPGSGQANHFTADNRFENGGSAAPLRQRAGSDLNSKSSLKSTPVPSLMSTLNQGDMARWLLCNPAGRSSSPSGTAHPCALPPPGAGAAAPAAVHQPQCYNDTEEGKEEDDQLLLAGFDDFESLAALERKARGASHPAAPARQSPEHQQPPRWRDDYEERGPPSLAASAALSQSTLNYLQRPQPTSADGSLSVSNHFGVGPAGQLATKTNAVPPQVQNDYYLAPEGGPVEDRPFLSNVPIPHEQTRFSQAVHHYAALAQQDHTVVGAGNDWEKRDQLSHASSSLSFGDHIRRRKKNRDHQQQQPSLRQQAASHIH</sequence>
<reference evidence="2" key="1">
    <citation type="submission" date="2021-01" db="EMBL/GenBank/DDBJ databases">
        <authorList>
            <person name="Corre E."/>
            <person name="Pelletier E."/>
            <person name="Niang G."/>
            <person name="Scheremetjew M."/>
            <person name="Finn R."/>
            <person name="Kale V."/>
            <person name="Holt S."/>
            <person name="Cochrane G."/>
            <person name="Meng A."/>
            <person name="Brown T."/>
            <person name="Cohen L."/>
        </authorList>
    </citation>
    <scope>NUCLEOTIDE SEQUENCE</scope>
    <source>
        <strain evidence="2">CCMP3107</strain>
    </source>
</reference>
<feature type="compositionally biased region" description="Low complexity" evidence="1">
    <location>
        <begin position="313"/>
        <end position="322"/>
    </location>
</feature>
<accession>A0A7S3YIA4</accession>
<feature type="region of interest" description="Disordered" evidence="1">
    <location>
        <begin position="69"/>
        <end position="89"/>
    </location>
</feature>
<feature type="region of interest" description="Disordered" evidence="1">
    <location>
        <begin position="502"/>
        <end position="542"/>
    </location>
</feature>
<proteinExistence type="predicted"/>
<feature type="compositionally biased region" description="Polar residues" evidence="1">
    <location>
        <begin position="260"/>
        <end position="274"/>
    </location>
</feature>
<feature type="compositionally biased region" description="Polar residues" evidence="1">
    <location>
        <begin position="28"/>
        <end position="45"/>
    </location>
</feature>
<dbReference type="EMBL" id="HBIU01059476">
    <property type="protein sequence ID" value="CAE0652399.1"/>
    <property type="molecule type" value="Transcribed_RNA"/>
</dbReference>
<protein>
    <submittedName>
        <fullName evidence="2">Uncharacterized protein</fullName>
    </submittedName>
</protein>
<dbReference type="AlphaFoldDB" id="A0A7S3YIA4"/>
<name>A0A7S3YIA4_HETAK</name>
<feature type="compositionally biased region" description="Basic and acidic residues" evidence="1">
    <location>
        <begin position="1"/>
        <end position="10"/>
    </location>
</feature>
<feature type="region of interest" description="Disordered" evidence="1">
    <location>
        <begin position="357"/>
        <end position="390"/>
    </location>
</feature>